<comment type="similarity">
    <text evidence="3 10">Belongs to the TrpF family.</text>
</comment>
<dbReference type="Proteomes" id="UP000677918">
    <property type="component" value="Unassembled WGS sequence"/>
</dbReference>
<evidence type="ECO:0000256" key="7">
    <source>
        <dbReference type="ARBA" id="ARBA00022822"/>
    </source>
</evidence>
<comment type="pathway">
    <text evidence="2 10">Amino-acid biosynthesis; L-tryptophan biosynthesis; L-tryptophan from chorismate: step 3/5.</text>
</comment>
<dbReference type="Gene3D" id="3.20.20.70">
    <property type="entry name" value="Aldolase class I"/>
    <property type="match status" value="1"/>
</dbReference>
<dbReference type="CDD" id="cd00405">
    <property type="entry name" value="PRAI"/>
    <property type="match status" value="1"/>
</dbReference>
<keyword evidence="7 10" id="KW-0822">Tryptophan biosynthesis</keyword>
<keyword evidence="8 10" id="KW-0057">Aromatic amino acid biosynthesis</keyword>
<dbReference type="InterPro" id="IPR011060">
    <property type="entry name" value="RibuloseP-bd_barrel"/>
</dbReference>
<evidence type="ECO:0000256" key="5">
    <source>
        <dbReference type="ARBA" id="ARBA00022272"/>
    </source>
</evidence>
<gene>
    <name evidence="12" type="primary">trpF_2</name>
    <name evidence="10" type="synonym">trpF</name>
    <name evidence="12" type="ORF">XYCOK13_08620</name>
</gene>
<evidence type="ECO:0000256" key="10">
    <source>
        <dbReference type="HAMAP-Rule" id="MF_00135"/>
    </source>
</evidence>
<feature type="domain" description="N-(5'phosphoribosyl) anthranilate isomerase (PRAI)" evidence="11">
    <location>
        <begin position="4"/>
        <end position="198"/>
    </location>
</feature>
<dbReference type="AlphaFoldDB" id="A0A8J4GZD6"/>
<dbReference type="EMBL" id="BOVK01000012">
    <property type="protein sequence ID" value="GIQ68038.1"/>
    <property type="molecule type" value="Genomic_DNA"/>
</dbReference>
<protein>
    <recommendedName>
        <fullName evidence="5 10">N-(5'-phosphoribosyl)anthranilate isomerase</fullName>
        <shortName evidence="10">PRAI</shortName>
        <ecNumber evidence="4 10">5.3.1.24</ecNumber>
    </recommendedName>
</protein>
<proteinExistence type="inferred from homology"/>
<accession>A0A8J4GZD6</accession>
<evidence type="ECO:0000313" key="12">
    <source>
        <dbReference type="EMBL" id="GIQ68038.1"/>
    </source>
</evidence>
<dbReference type="NCBIfam" id="NF002298">
    <property type="entry name" value="PRK01222.1-4"/>
    <property type="match status" value="1"/>
</dbReference>
<keyword evidence="6 10" id="KW-0028">Amino-acid biosynthesis</keyword>
<comment type="caution">
    <text evidence="12">The sequence shown here is derived from an EMBL/GenBank/DDBJ whole genome shotgun (WGS) entry which is preliminary data.</text>
</comment>
<evidence type="ECO:0000256" key="2">
    <source>
        <dbReference type="ARBA" id="ARBA00004664"/>
    </source>
</evidence>
<dbReference type="GO" id="GO:0000162">
    <property type="term" value="P:L-tryptophan biosynthetic process"/>
    <property type="evidence" value="ECO:0007669"/>
    <property type="project" value="UniProtKB-UniRule"/>
</dbReference>
<sequence length="215" mass="23199">MIRVKICGLTDWTMTRAAVDAGADAVGFVFAEGRRQVSPEQVRTIVEQLPPYVTTVGVFVNEGLARLNEIAAYCRLDLLQLHGTESPDYCAQAARPVIKTIAVRGPQDVEAIDTYLSCTRGILLDAYVEGASGGTGRTFSWEYAVHAAKRAPIILAGGLHPGNVEEAIRQIRPYAVDVSSGVETAGVKDPQRIQAFIERVRLCAAAEYAPQQRGG</sequence>
<keyword evidence="13" id="KW-1185">Reference proteome</keyword>
<keyword evidence="9 10" id="KW-0413">Isomerase</keyword>
<dbReference type="PANTHER" id="PTHR42894">
    <property type="entry name" value="N-(5'-PHOSPHORIBOSYL)ANTHRANILATE ISOMERASE"/>
    <property type="match status" value="1"/>
</dbReference>
<dbReference type="HAMAP" id="MF_00135">
    <property type="entry name" value="PRAI"/>
    <property type="match status" value="1"/>
</dbReference>
<name>A0A8J4GZD6_9BACL</name>
<dbReference type="EC" id="5.3.1.24" evidence="4 10"/>
<dbReference type="GO" id="GO:0004640">
    <property type="term" value="F:phosphoribosylanthranilate isomerase activity"/>
    <property type="evidence" value="ECO:0007669"/>
    <property type="project" value="UniProtKB-UniRule"/>
</dbReference>
<evidence type="ECO:0000256" key="6">
    <source>
        <dbReference type="ARBA" id="ARBA00022605"/>
    </source>
</evidence>
<organism evidence="12 13">
    <name type="scientific">Xylanibacillus composti</name>
    <dbReference type="NCBI Taxonomy" id="1572762"/>
    <lineage>
        <taxon>Bacteria</taxon>
        <taxon>Bacillati</taxon>
        <taxon>Bacillota</taxon>
        <taxon>Bacilli</taxon>
        <taxon>Bacillales</taxon>
        <taxon>Paenibacillaceae</taxon>
        <taxon>Xylanibacillus</taxon>
    </lineage>
</organism>
<reference evidence="12" key="1">
    <citation type="submission" date="2021-04" db="EMBL/GenBank/DDBJ databases">
        <title>Draft genome sequence of Xylanibacillus composti strain K13.</title>
        <authorList>
            <person name="Uke A."/>
            <person name="Chhe C."/>
            <person name="Baramee S."/>
            <person name="Kosugi A."/>
        </authorList>
    </citation>
    <scope>NUCLEOTIDE SEQUENCE</scope>
    <source>
        <strain evidence="12">K13</strain>
    </source>
</reference>
<dbReference type="UniPathway" id="UPA00035">
    <property type="reaction ID" value="UER00042"/>
</dbReference>
<dbReference type="FunFam" id="3.20.20.70:FF:000075">
    <property type="entry name" value="Tryptophan biosynthesis protein TRP1"/>
    <property type="match status" value="1"/>
</dbReference>
<dbReference type="RefSeq" id="WP_213410661.1">
    <property type="nucleotide sequence ID" value="NZ_BOVK01000012.1"/>
</dbReference>
<evidence type="ECO:0000256" key="8">
    <source>
        <dbReference type="ARBA" id="ARBA00023141"/>
    </source>
</evidence>
<dbReference type="InterPro" id="IPR001240">
    <property type="entry name" value="PRAI_dom"/>
</dbReference>
<dbReference type="InterPro" id="IPR044643">
    <property type="entry name" value="TrpF_fam"/>
</dbReference>
<evidence type="ECO:0000256" key="3">
    <source>
        <dbReference type="ARBA" id="ARBA00007571"/>
    </source>
</evidence>
<dbReference type="SUPFAM" id="SSF51366">
    <property type="entry name" value="Ribulose-phoshate binding barrel"/>
    <property type="match status" value="1"/>
</dbReference>
<evidence type="ECO:0000256" key="9">
    <source>
        <dbReference type="ARBA" id="ARBA00023235"/>
    </source>
</evidence>
<comment type="catalytic activity">
    <reaction evidence="1 10">
        <text>N-(5-phospho-beta-D-ribosyl)anthranilate = 1-(2-carboxyphenylamino)-1-deoxy-D-ribulose 5-phosphate</text>
        <dbReference type="Rhea" id="RHEA:21540"/>
        <dbReference type="ChEBI" id="CHEBI:18277"/>
        <dbReference type="ChEBI" id="CHEBI:58613"/>
        <dbReference type="EC" id="5.3.1.24"/>
    </reaction>
</comment>
<dbReference type="InterPro" id="IPR013785">
    <property type="entry name" value="Aldolase_TIM"/>
</dbReference>
<evidence type="ECO:0000256" key="4">
    <source>
        <dbReference type="ARBA" id="ARBA00012572"/>
    </source>
</evidence>
<dbReference type="Pfam" id="PF00697">
    <property type="entry name" value="PRAI"/>
    <property type="match status" value="1"/>
</dbReference>
<evidence type="ECO:0000313" key="13">
    <source>
        <dbReference type="Proteomes" id="UP000677918"/>
    </source>
</evidence>
<evidence type="ECO:0000259" key="11">
    <source>
        <dbReference type="Pfam" id="PF00697"/>
    </source>
</evidence>
<dbReference type="PANTHER" id="PTHR42894:SF1">
    <property type="entry name" value="N-(5'-PHOSPHORIBOSYL)ANTHRANILATE ISOMERASE"/>
    <property type="match status" value="1"/>
</dbReference>
<evidence type="ECO:0000256" key="1">
    <source>
        <dbReference type="ARBA" id="ARBA00001164"/>
    </source>
</evidence>